<feature type="non-terminal residue" evidence="2">
    <location>
        <position position="125"/>
    </location>
</feature>
<dbReference type="EMBL" id="GL377313">
    <property type="protein sequence ID" value="EFI92136.1"/>
    <property type="molecule type" value="Genomic_DNA"/>
</dbReference>
<protein>
    <submittedName>
        <fullName evidence="2">Uncharacterized protein</fullName>
    </submittedName>
</protein>
<dbReference type="VEuPathDB" id="FungiDB:SCHCODRAFT_02706233"/>
<sequence length="125" mass="15338">MSAEKRDSKRRCASKKAYYERHKERLREEARRRAAQKRDEGTKVAQRQCQKDYRERNAWILQLRRLNRYRKIYIQENGVQAFRERFVSRLSRSSRQAIPKGYLLEDHDDEVLEPIYTYYHHPPPL</sequence>
<evidence type="ECO:0000313" key="2">
    <source>
        <dbReference type="EMBL" id="EFI92136.1"/>
    </source>
</evidence>
<proteinExistence type="predicted"/>
<gene>
    <name evidence="2" type="ORF">SCHCODRAFT_113522</name>
</gene>
<dbReference type="InParanoid" id="D8QJ11"/>
<evidence type="ECO:0000313" key="3">
    <source>
        <dbReference type="Proteomes" id="UP000007431"/>
    </source>
</evidence>
<dbReference type="AlphaFoldDB" id="D8QJ11"/>
<dbReference type="Proteomes" id="UP000007431">
    <property type="component" value="Unassembled WGS sequence"/>
</dbReference>
<name>D8QJ11_SCHCM</name>
<dbReference type="RefSeq" id="XP_003027039.1">
    <property type="nucleotide sequence ID" value="XM_003026993.1"/>
</dbReference>
<organism evidence="3">
    <name type="scientific">Schizophyllum commune (strain H4-8 / FGSC 9210)</name>
    <name type="common">Split gill fungus</name>
    <dbReference type="NCBI Taxonomy" id="578458"/>
    <lineage>
        <taxon>Eukaryota</taxon>
        <taxon>Fungi</taxon>
        <taxon>Dikarya</taxon>
        <taxon>Basidiomycota</taxon>
        <taxon>Agaricomycotina</taxon>
        <taxon>Agaricomycetes</taxon>
        <taxon>Agaricomycetidae</taxon>
        <taxon>Agaricales</taxon>
        <taxon>Schizophyllaceae</taxon>
        <taxon>Schizophyllum</taxon>
    </lineage>
</organism>
<reference evidence="2 3" key="1">
    <citation type="journal article" date="2010" name="Nat. Biotechnol.">
        <title>Genome sequence of the model mushroom Schizophyllum commune.</title>
        <authorList>
            <person name="Ohm R.A."/>
            <person name="de Jong J.F."/>
            <person name="Lugones L.G."/>
            <person name="Aerts A."/>
            <person name="Kothe E."/>
            <person name="Stajich J.E."/>
            <person name="de Vries R.P."/>
            <person name="Record E."/>
            <person name="Levasseur A."/>
            <person name="Baker S.E."/>
            <person name="Bartholomew K.A."/>
            <person name="Coutinho P.M."/>
            <person name="Erdmann S."/>
            <person name="Fowler T.J."/>
            <person name="Gathman A.C."/>
            <person name="Lombard V."/>
            <person name="Henrissat B."/>
            <person name="Knabe N."/>
            <person name="Kuees U."/>
            <person name="Lilly W.W."/>
            <person name="Lindquist E."/>
            <person name="Lucas S."/>
            <person name="Magnuson J.K."/>
            <person name="Piumi F."/>
            <person name="Raudaskoski M."/>
            <person name="Salamov A."/>
            <person name="Schmutz J."/>
            <person name="Schwarze F.W.M.R."/>
            <person name="vanKuyk P.A."/>
            <person name="Horton J.S."/>
            <person name="Grigoriev I.V."/>
            <person name="Woesten H.A.B."/>
        </authorList>
    </citation>
    <scope>NUCLEOTIDE SEQUENCE [LARGE SCALE GENOMIC DNA]</scope>
    <source>
        <strain evidence="3">H4-8 / FGSC 9210</strain>
    </source>
</reference>
<keyword evidence="3" id="KW-1185">Reference proteome</keyword>
<dbReference type="GeneID" id="9593378"/>
<dbReference type="HOGENOM" id="CLU_1993910_0_0_1"/>
<evidence type="ECO:0000256" key="1">
    <source>
        <dbReference type="SAM" id="MobiDB-lite"/>
    </source>
</evidence>
<feature type="compositionally biased region" description="Basic and acidic residues" evidence="1">
    <location>
        <begin position="23"/>
        <end position="42"/>
    </location>
</feature>
<accession>D8QJ11</accession>
<feature type="region of interest" description="Disordered" evidence="1">
    <location>
        <begin position="23"/>
        <end position="47"/>
    </location>
</feature>
<dbReference type="KEGG" id="scm:SCHCO_02706233"/>